<accession>A0A345PCG2</accession>
<dbReference type="InterPro" id="IPR038063">
    <property type="entry name" value="Transpep_catalytic_dom"/>
</dbReference>
<sequence>MRGEQVSEIGKVYRNAHIDKYISEDNYQMKKMTYLEKIHSLVSGNGKFEFTLKVLLLFILSFTILQNVEANKQGITKVYINLWENQLSVLEDGKVIKQYPIGPGKDRTPTPIVVLQ</sequence>
<dbReference type="GO" id="GO:0008360">
    <property type="term" value="P:regulation of cell shape"/>
    <property type="evidence" value="ECO:0007669"/>
    <property type="project" value="UniProtKB-KW"/>
</dbReference>
<dbReference type="GO" id="GO:0071555">
    <property type="term" value="P:cell wall organization"/>
    <property type="evidence" value="ECO:0007669"/>
    <property type="project" value="UniProtKB-KW"/>
</dbReference>
<protein>
    <submittedName>
        <fullName evidence="6">Uncharacterized protein</fullName>
    </submittedName>
</protein>
<organism evidence="6 7">
    <name type="scientific">Oceanobacillus zhaokaii</name>
    <dbReference type="NCBI Taxonomy" id="2052660"/>
    <lineage>
        <taxon>Bacteria</taxon>
        <taxon>Bacillati</taxon>
        <taxon>Bacillota</taxon>
        <taxon>Bacilli</taxon>
        <taxon>Bacillales</taxon>
        <taxon>Bacillaceae</taxon>
        <taxon>Oceanobacillus</taxon>
    </lineage>
</organism>
<dbReference type="Proteomes" id="UP000253908">
    <property type="component" value="Chromosome"/>
</dbReference>
<dbReference type="UniPathway" id="UPA00219"/>
<keyword evidence="4" id="KW-0573">Peptidoglycan synthesis</keyword>
<reference evidence="7" key="1">
    <citation type="submission" date="2017-11" db="EMBL/GenBank/DDBJ databases">
        <authorList>
            <person name="Zhu W."/>
        </authorList>
    </citation>
    <scope>NUCLEOTIDE SEQUENCE [LARGE SCALE GENOMIC DNA]</scope>
    <source>
        <strain evidence="7">160</strain>
    </source>
</reference>
<keyword evidence="2" id="KW-0808">Transferase</keyword>
<evidence type="ECO:0000256" key="5">
    <source>
        <dbReference type="ARBA" id="ARBA00023316"/>
    </source>
</evidence>
<dbReference type="SUPFAM" id="SSF141523">
    <property type="entry name" value="L,D-transpeptidase catalytic domain-like"/>
    <property type="match status" value="1"/>
</dbReference>
<dbReference type="GO" id="GO:0016740">
    <property type="term" value="F:transferase activity"/>
    <property type="evidence" value="ECO:0007669"/>
    <property type="project" value="UniProtKB-KW"/>
</dbReference>
<keyword evidence="5" id="KW-0961">Cell wall biogenesis/degradation</keyword>
<proteinExistence type="predicted"/>
<name>A0A345PCG2_9BACI</name>
<dbReference type="GO" id="GO:0009252">
    <property type="term" value="P:peptidoglycan biosynthetic process"/>
    <property type="evidence" value="ECO:0007669"/>
    <property type="project" value="UniProtKB-UniPathway"/>
</dbReference>
<keyword evidence="7" id="KW-1185">Reference proteome</keyword>
<dbReference type="InterPro" id="IPR005490">
    <property type="entry name" value="LD_TPept_cat_dom"/>
</dbReference>
<keyword evidence="3" id="KW-0133">Cell shape</keyword>
<dbReference type="AlphaFoldDB" id="A0A345PCG2"/>
<dbReference type="OrthoDB" id="1955410at2"/>
<evidence type="ECO:0000313" key="7">
    <source>
        <dbReference type="Proteomes" id="UP000253908"/>
    </source>
</evidence>
<evidence type="ECO:0000256" key="2">
    <source>
        <dbReference type="ARBA" id="ARBA00022679"/>
    </source>
</evidence>
<dbReference type="EMBL" id="CP024848">
    <property type="protein sequence ID" value="AXI07692.1"/>
    <property type="molecule type" value="Genomic_DNA"/>
</dbReference>
<comment type="pathway">
    <text evidence="1">Cell wall biogenesis; peptidoglycan biosynthesis.</text>
</comment>
<evidence type="ECO:0000313" key="6">
    <source>
        <dbReference type="EMBL" id="AXI07692.1"/>
    </source>
</evidence>
<gene>
    <name evidence="6" type="ORF">CUC15_01245</name>
</gene>
<dbReference type="Gene3D" id="2.40.440.10">
    <property type="entry name" value="L,D-transpeptidase catalytic domain-like"/>
    <property type="match status" value="1"/>
</dbReference>
<dbReference type="CDD" id="cd16913">
    <property type="entry name" value="YkuD_like"/>
    <property type="match status" value="1"/>
</dbReference>
<evidence type="ECO:0000256" key="1">
    <source>
        <dbReference type="ARBA" id="ARBA00004752"/>
    </source>
</evidence>
<dbReference type="KEGG" id="ocn:CUC15_01245"/>
<evidence type="ECO:0000256" key="4">
    <source>
        <dbReference type="ARBA" id="ARBA00022984"/>
    </source>
</evidence>
<evidence type="ECO:0000256" key="3">
    <source>
        <dbReference type="ARBA" id="ARBA00022960"/>
    </source>
</evidence>